<evidence type="ECO:0008006" key="3">
    <source>
        <dbReference type="Google" id="ProtNLM"/>
    </source>
</evidence>
<organism evidence="1 2">
    <name type="scientific">Henriciella barbarensis</name>
    <dbReference type="NCBI Taxonomy" id="86342"/>
    <lineage>
        <taxon>Bacteria</taxon>
        <taxon>Pseudomonadati</taxon>
        <taxon>Pseudomonadota</taxon>
        <taxon>Alphaproteobacteria</taxon>
        <taxon>Hyphomonadales</taxon>
        <taxon>Hyphomonadaceae</taxon>
        <taxon>Henriciella</taxon>
    </lineage>
</organism>
<proteinExistence type="predicted"/>
<dbReference type="OrthoDB" id="9807941at2"/>
<name>A0A399R223_9PROT</name>
<reference evidence="1 2" key="1">
    <citation type="submission" date="2018-08" db="EMBL/GenBank/DDBJ databases">
        <title>Henriciella mobilis sp. nov., isolated from seawater.</title>
        <authorList>
            <person name="Cheng H."/>
            <person name="Wu Y.-H."/>
            <person name="Xu X.-W."/>
            <person name="Guo L.-L."/>
        </authorList>
    </citation>
    <scope>NUCLEOTIDE SEQUENCE [LARGE SCALE GENOMIC DNA]</scope>
    <source>
        <strain evidence="1 2">CCUG66934</strain>
    </source>
</reference>
<sequence length="210" mass="23537">MTTETTRQNPLELWSESFSAWRDLSQSASAAWMDAMMAMKPGVGEAAPEAATRDLFRKLADLNLQHWEHAAKLIEAMPAWMRWPQTVPGDMMTDWFDSLRRETSVPYVQSAHAAPATAARPAETSEAAYRQPTALTAPEGEADDLTRIKGIGPKLSKTLNELGIFHFKQIANWEMGEAGWIDEFLSFKGRVAREQWIEQAQKFSSNGALH</sequence>
<keyword evidence="2" id="KW-1185">Reference proteome</keyword>
<gene>
    <name evidence="1" type="ORF">D1224_06610</name>
</gene>
<dbReference type="RefSeq" id="WP_119379106.1">
    <property type="nucleotide sequence ID" value="NZ_QWGB01000005.1"/>
</dbReference>
<evidence type="ECO:0000313" key="1">
    <source>
        <dbReference type="EMBL" id="RIJ23917.1"/>
    </source>
</evidence>
<evidence type="ECO:0000313" key="2">
    <source>
        <dbReference type="Proteomes" id="UP000265431"/>
    </source>
</evidence>
<dbReference type="Proteomes" id="UP000265431">
    <property type="component" value="Unassembled WGS sequence"/>
</dbReference>
<dbReference type="Gene3D" id="1.10.150.20">
    <property type="entry name" value="5' to 3' exonuclease, C-terminal subdomain"/>
    <property type="match status" value="1"/>
</dbReference>
<accession>A0A399R223</accession>
<dbReference type="AlphaFoldDB" id="A0A399R223"/>
<protein>
    <recommendedName>
        <fullName evidence="3">NADH-ubiquinone dehydrogenase</fullName>
    </recommendedName>
</protein>
<dbReference type="EMBL" id="QWGB01000005">
    <property type="protein sequence ID" value="RIJ23917.1"/>
    <property type="molecule type" value="Genomic_DNA"/>
</dbReference>
<comment type="caution">
    <text evidence="1">The sequence shown here is derived from an EMBL/GenBank/DDBJ whole genome shotgun (WGS) entry which is preliminary data.</text>
</comment>